<reference evidence="2" key="1">
    <citation type="submission" date="2019-05" db="EMBL/GenBank/DDBJ databases">
        <title>Annotation for the trematode Paragonimus heterotremus.</title>
        <authorList>
            <person name="Choi Y.-J."/>
        </authorList>
    </citation>
    <scope>NUCLEOTIDE SEQUENCE</scope>
    <source>
        <strain evidence="2">LC</strain>
    </source>
</reference>
<sequence length="90" mass="9507">MQTYCALAVVVLLLAFPVVCKADVAKRFNLGSLGDLASGLTGSGNDKFGLDDIQCIAKITNLFKKNKDKFSAKEQSSIGGLLGKLQKLTG</sequence>
<dbReference type="OrthoDB" id="10341928at2759"/>
<keyword evidence="1" id="KW-0732">Signal</keyword>
<keyword evidence="3" id="KW-1185">Reference proteome</keyword>
<evidence type="ECO:0000313" key="3">
    <source>
        <dbReference type="Proteomes" id="UP000748531"/>
    </source>
</evidence>
<protein>
    <submittedName>
        <fullName evidence="2">Uncharacterized protein</fullName>
    </submittedName>
</protein>
<organism evidence="2 3">
    <name type="scientific">Paragonimus heterotremus</name>
    <dbReference type="NCBI Taxonomy" id="100268"/>
    <lineage>
        <taxon>Eukaryota</taxon>
        <taxon>Metazoa</taxon>
        <taxon>Spiralia</taxon>
        <taxon>Lophotrochozoa</taxon>
        <taxon>Platyhelminthes</taxon>
        <taxon>Trematoda</taxon>
        <taxon>Digenea</taxon>
        <taxon>Plagiorchiida</taxon>
        <taxon>Troglotremata</taxon>
        <taxon>Troglotrematidae</taxon>
        <taxon>Paragonimus</taxon>
    </lineage>
</organism>
<name>A0A8J4T4J2_9TREM</name>
<gene>
    <name evidence="2" type="ORF">PHET_00907</name>
</gene>
<comment type="caution">
    <text evidence="2">The sequence shown here is derived from an EMBL/GenBank/DDBJ whole genome shotgun (WGS) entry which is preliminary data.</text>
</comment>
<accession>A0A8J4T4J2</accession>
<evidence type="ECO:0000256" key="1">
    <source>
        <dbReference type="SAM" id="SignalP"/>
    </source>
</evidence>
<evidence type="ECO:0000313" key="2">
    <source>
        <dbReference type="EMBL" id="KAF5405671.1"/>
    </source>
</evidence>
<feature type="chain" id="PRO_5035146334" evidence="1">
    <location>
        <begin position="23"/>
        <end position="90"/>
    </location>
</feature>
<proteinExistence type="predicted"/>
<dbReference type="Proteomes" id="UP000748531">
    <property type="component" value="Unassembled WGS sequence"/>
</dbReference>
<dbReference type="AlphaFoldDB" id="A0A8J4T4J2"/>
<feature type="signal peptide" evidence="1">
    <location>
        <begin position="1"/>
        <end position="22"/>
    </location>
</feature>
<dbReference type="EMBL" id="LUCH01000246">
    <property type="protein sequence ID" value="KAF5405671.1"/>
    <property type="molecule type" value="Genomic_DNA"/>
</dbReference>